<keyword evidence="1" id="KW-0472">Membrane</keyword>
<comment type="caution">
    <text evidence="2">The sequence shown here is derived from an EMBL/GenBank/DDBJ whole genome shotgun (WGS) entry which is preliminary data.</text>
</comment>
<evidence type="ECO:0000313" key="2">
    <source>
        <dbReference type="EMBL" id="OUZ37694.1"/>
    </source>
</evidence>
<dbReference type="Proteomes" id="UP000196594">
    <property type="component" value="Unassembled WGS sequence"/>
</dbReference>
<reference evidence="2 3" key="1">
    <citation type="journal article" date="2017" name="Int. J. Syst. Evol. Microbiol.">
        <title>Solibacillus kalamii sp. nov., isolated from a high-efficiency particulate arrestance filter system used in the International Space Station.</title>
        <authorList>
            <person name="Checinska Sielaff A."/>
            <person name="Kumar R.M."/>
            <person name="Pal D."/>
            <person name="Mayilraj S."/>
            <person name="Venkateswaran K."/>
        </authorList>
    </citation>
    <scope>NUCLEOTIDE SEQUENCE [LARGE SCALE GENOMIC DNA]</scope>
    <source>
        <strain evidence="2 3">ISSFR-015</strain>
    </source>
</reference>
<feature type="transmembrane region" description="Helical" evidence="1">
    <location>
        <begin position="190"/>
        <end position="209"/>
    </location>
</feature>
<keyword evidence="1" id="KW-1133">Transmembrane helix</keyword>
<evidence type="ECO:0008006" key="4">
    <source>
        <dbReference type="Google" id="ProtNLM"/>
    </source>
</evidence>
<feature type="transmembrane region" description="Helical" evidence="1">
    <location>
        <begin position="152"/>
        <end position="169"/>
    </location>
</feature>
<evidence type="ECO:0000256" key="1">
    <source>
        <dbReference type="SAM" id="Phobius"/>
    </source>
</evidence>
<gene>
    <name evidence="2" type="ORF">CBM15_17045</name>
</gene>
<dbReference type="RefSeq" id="WP_087618403.1">
    <property type="nucleotide sequence ID" value="NZ_JAFBEY010000011.1"/>
</dbReference>
<evidence type="ECO:0000313" key="3">
    <source>
        <dbReference type="Proteomes" id="UP000196594"/>
    </source>
</evidence>
<name>A0ABX3ZDB0_9BACL</name>
<feature type="transmembrane region" description="Helical" evidence="1">
    <location>
        <begin position="12"/>
        <end position="31"/>
    </location>
</feature>
<organism evidence="2 3">
    <name type="scientific">Solibacillus kalamii</name>
    <dbReference type="NCBI Taxonomy" id="1748298"/>
    <lineage>
        <taxon>Bacteria</taxon>
        <taxon>Bacillati</taxon>
        <taxon>Bacillota</taxon>
        <taxon>Bacilli</taxon>
        <taxon>Bacillales</taxon>
        <taxon>Caryophanaceae</taxon>
        <taxon>Solibacillus</taxon>
    </lineage>
</organism>
<feature type="transmembrane region" description="Helical" evidence="1">
    <location>
        <begin position="43"/>
        <end position="61"/>
    </location>
</feature>
<sequence length="339" mass="38514">MVFQRVFDYKWLLIACIILLGNMIVYQLSFVSTLSDEQARGMVIGSLIDCAVVAPALLLLQKGKWTVQNFIVFIAAGILFARLVIPNGLMEPFRYLTLSAIAVEAGLVLIELFILFIFIKYLPSIIQAVKLEQEQLIFAFPRIVAEKVKDNILVRVLCSEMLVFYYAFCSWKKKQPTGFSVYKNTMYVPVLVMIFHAALFEGIAFHWFFHDRLPILAWGHTVLSLYGLVFLLADFRALTLNPVRIENGNLYLSNGLLKQTKIDVTNIAHLHKSIEEDKSVYHFKVLGNTDEQPAFVIELKQLQTIQLVVGFEKKAKYLGVYADAPALLRSEIELAILAK</sequence>
<keyword evidence="1" id="KW-0812">Transmembrane</keyword>
<protein>
    <recommendedName>
        <fullName evidence="4">Beta-carotene 15,15'-monooxygenase</fullName>
    </recommendedName>
</protein>
<keyword evidence="3" id="KW-1185">Reference proteome</keyword>
<proteinExistence type="predicted"/>
<accession>A0ABX3ZDB0</accession>
<feature type="transmembrane region" description="Helical" evidence="1">
    <location>
        <begin position="67"/>
        <end position="85"/>
    </location>
</feature>
<dbReference type="EMBL" id="NHNT01000014">
    <property type="protein sequence ID" value="OUZ37694.1"/>
    <property type="molecule type" value="Genomic_DNA"/>
</dbReference>
<feature type="transmembrane region" description="Helical" evidence="1">
    <location>
        <begin position="97"/>
        <end position="119"/>
    </location>
</feature>
<feature type="transmembrane region" description="Helical" evidence="1">
    <location>
        <begin position="215"/>
        <end position="235"/>
    </location>
</feature>